<dbReference type="PANTHER" id="PTHR11567">
    <property type="entry name" value="ACID PHOSPHATASE-RELATED"/>
    <property type="match status" value="1"/>
</dbReference>
<dbReference type="EC" id="3.1.3.2" evidence="2"/>
<dbReference type="Pfam" id="PF00328">
    <property type="entry name" value="His_Phos_2"/>
    <property type="match status" value="2"/>
</dbReference>
<gene>
    <name evidence="3" type="ORF">LTLLF_154950</name>
</gene>
<dbReference type="SUPFAM" id="SSF53254">
    <property type="entry name" value="Phosphoglycerate mutase-like"/>
    <property type="match status" value="1"/>
</dbReference>
<dbReference type="InterPro" id="IPR029033">
    <property type="entry name" value="His_PPase_superfam"/>
</dbReference>
<dbReference type="GO" id="GO:0003993">
    <property type="term" value="F:acid phosphatase activity"/>
    <property type="evidence" value="ECO:0007669"/>
    <property type="project" value="UniProtKB-EC"/>
</dbReference>
<dbReference type="InterPro" id="IPR050645">
    <property type="entry name" value="Histidine_acid_phosphatase"/>
</dbReference>
<organism evidence="3 4">
    <name type="scientific">Microtus ochrogaster</name>
    <name type="common">Prairie vole</name>
    <dbReference type="NCBI Taxonomy" id="79684"/>
    <lineage>
        <taxon>Eukaryota</taxon>
        <taxon>Metazoa</taxon>
        <taxon>Chordata</taxon>
        <taxon>Craniata</taxon>
        <taxon>Vertebrata</taxon>
        <taxon>Euteleostomi</taxon>
        <taxon>Mammalia</taxon>
        <taxon>Eutheria</taxon>
        <taxon>Euarchontoglires</taxon>
        <taxon>Glires</taxon>
        <taxon>Rodentia</taxon>
        <taxon>Myomorpha</taxon>
        <taxon>Muroidea</taxon>
        <taxon>Cricetidae</taxon>
        <taxon>Arvicolinae</taxon>
        <taxon>Microtus</taxon>
    </lineage>
</organism>
<dbReference type="InterPro" id="IPR033379">
    <property type="entry name" value="Acid_Pase_AS"/>
</dbReference>
<dbReference type="Gene3D" id="3.40.50.1240">
    <property type="entry name" value="Phosphoglycerate mutase-like"/>
    <property type="match status" value="1"/>
</dbReference>
<evidence type="ECO:0000313" key="3">
    <source>
        <dbReference type="EMBL" id="KAH0510420.1"/>
    </source>
</evidence>
<evidence type="ECO:0000256" key="1">
    <source>
        <dbReference type="ARBA" id="ARBA00005375"/>
    </source>
</evidence>
<dbReference type="InterPro" id="IPR000560">
    <property type="entry name" value="His_Pase_clade-2"/>
</dbReference>
<dbReference type="EMBL" id="JAATJU010022515">
    <property type="protein sequence ID" value="KAH0510420.1"/>
    <property type="molecule type" value="Genomic_DNA"/>
</dbReference>
<accession>A0A8J6GFQ6</accession>
<reference evidence="3" key="1">
    <citation type="submission" date="2020-03" db="EMBL/GenBank/DDBJ databases">
        <title>Studies in the Genomics of Life Span.</title>
        <authorList>
            <person name="Glass D."/>
        </authorList>
    </citation>
    <scope>NUCLEOTIDE SEQUENCE</scope>
    <source>
        <strain evidence="3">LTLLF</strain>
        <tissue evidence="3">Muscle</tissue>
    </source>
</reference>
<comment type="similarity">
    <text evidence="1">Belongs to the histidine acid phosphatase family.</text>
</comment>
<name>A0A8J6GFQ6_MICOH</name>
<sequence length="401" mass="45376">MRVWAPVGVLASLAYCFHQRRVALAEHRVPDSQCPVDRSLLELKMVQVVFRHGARSPLKPLPLEEQVEWNPKLLEIPPQTQFDITVTDLAGGPKPHSPYDSEYHKTTLKGGVFAGQLTKVGMQQMFDLGERLRKNYMEDVPFLSPVFNPQEVFVRSTNIFRNLESTRCLLAGLFQHQKGSVFIHTDEASSEVLYPNYQNCWGLREKTRSRKKTVNLQPGISEDLEKVKAGVGISSGDKVDFFLLLDNVAAEQVGELFPLGPGLGAVGMRESIQMAVGPFLHILEGNLLRAVDPTTPPSKTRKMYLYATHDVTLMPILMALGIFDRKWPSFAVDLTMELYQHQKSKEWFVQLYYHGEEQVPRGCPDKLCPLDKFLTAMSAYALSPEKYHTLCSQARTVELRE</sequence>
<dbReference type="Proteomes" id="UP000710432">
    <property type="component" value="Unassembled WGS sequence"/>
</dbReference>
<proteinExistence type="inferred from homology"/>
<dbReference type="GO" id="GO:2001311">
    <property type="term" value="P:lysobisphosphatidic acid metabolic process"/>
    <property type="evidence" value="ECO:0007669"/>
    <property type="project" value="TreeGrafter"/>
</dbReference>
<protein>
    <recommendedName>
        <fullName evidence="2">acid phosphatase</fullName>
        <ecNumber evidence="2">3.1.3.2</ecNumber>
    </recommendedName>
</protein>
<comment type="caution">
    <text evidence="3">The sequence shown here is derived from an EMBL/GenBank/DDBJ whole genome shotgun (WGS) entry which is preliminary data.</text>
</comment>
<evidence type="ECO:0000256" key="2">
    <source>
        <dbReference type="ARBA" id="ARBA00012646"/>
    </source>
</evidence>
<dbReference type="PROSITE" id="PS00616">
    <property type="entry name" value="HIS_ACID_PHOSPHAT_1"/>
    <property type="match status" value="1"/>
</dbReference>
<evidence type="ECO:0000313" key="4">
    <source>
        <dbReference type="Proteomes" id="UP000710432"/>
    </source>
</evidence>
<dbReference type="GO" id="GO:0052642">
    <property type="term" value="F:lysophosphatidic acid phosphatase activity"/>
    <property type="evidence" value="ECO:0007669"/>
    <property type="project" value="TreeGrafter"/>
</dbReference>
<dbReference type="GO" id="GO:0005739">
    <property type="term" value="C:mitochondrion"/>
    <property type="evidence" value="ECO:0007669"/>
    <property type="project" value="TreeGrafter"/>
</dbReference>
<dbReference type="PANTHER" id="PTHR11567:SF202">
    <property type="entry name" value="LYSOPHOSPHATIDIC ACID PHOSPHATASE TYPE 6"/>
    <property type="match status" value="1"/>
</dbReference>
<dbReference type="CDD" id="cd07061">
    <property type="entry name" value="HP_HAP_like"/>
    <property type="match status" value="1"/>
</dbReference>
<dbReference type="AlphaFoldDB" id="A0A8J6GFQ6"/>